<dbReference type="SMART" id="SM00825">
    <property type="entry name" value="PKS_KS"/>
    <property type="match status" value="1"/>
</dbReference>
<keyword evidence="10 14" id="KW-0012">Acyltransferase</keyword>
<keyword evidence="7" id="KW-0276">Fatty acid metabolism</keyword>
<keyword evidence="19" id="KW-1185">Reference proteome</keyword>
<proteinExistence type="inferred from homology"/>
<evidence type="ECO:0000256" key="6">
    <source>
        <dbReference type="ARBA" id="ARBA00022679"/>
    </source>
</evidence>
<organism evidence="18 19">
    <name type="scientific">Nostocoides japonicum T1-X7</name>
    <dbReference type="NCBI Taxonomy" id="1194083"/>
    <lineage>
        <taxon>Bacteria</taxon>
        <taxon>Bacillati</taxon>
        <taxon>Actinomycetota</taxon>
        <taxon>Actinomycetes</taxon>
        <taxon>Micrococcales</taxon>
        <taxon>Intrasporangiaceae</taxon>
        <taxon>Nostocoides</taxon>
    </lineage>
</organism>
<dbReference type="InterPro" id="IPR020841">
    <property type="entry name" value="PKS_Beta-ketoAc_synthase_dom"/>
</dbReference>
<evidence type="ECO:0000256" key="14">
    <source>
        <dbReference type="PIRNR" id="PIRNR000447"/>
    </source>
</evidence>
<evidence type="ECO:0000256" key="12">
    <source>
        <dbReference type="ARBA" id="ARBA00047318"/>
    </source>
</evidence>
<keyword evidence="8" id="KW-0443">Lipid metabolism</keyword>
<dbReference type="PANTHER" id="PTHR11712">
    <property type="entry name" value="POLYKETIDE SYNTHASE-RELATED"/>
    <property type="match status" value="1"/>
</dbReference>
<evidence type="ECO:0000313" key="19">
    <source>
        <dbReference type="Proteomes" id="UP000035721"/>
    </source>
</evidence>
<protein>
    <recommendedName>
        <fullName evidence="4 14">3-oxoacyl-[acyl-carrier-protein] synthase 2</fullName>
        <ecNumber evidence="3 14">2.3.1.179</ecNumber>
    </recommendedName>
</protein>
<dbReference type="InterPro" id="IPR014030">
    <property type="entry name" value="Ketoacyl_synth_N"/>
</dbReference>
<dbReference type="NCBIfam" id="NF005589">
    <property type="entry name" value="PRK07314.1"/>
    <property type="match status" value="1"/>
</dbReference>
<keyword evidence="9 14" id="KW-0275">Fatty acid biosynthesis</keyword>
<dbReference type="PANTHER" id="PTHR11712:SF336">
    <property type="entry name" value="3-OXOACYL-[ACYL-CARRIER-PROTEIN] SYNTHASE, MITOCHONDRIAL"/>
    <property type="match status" value="1"/>
</dbReference>
<evidence type="ECO:0000256" key="10">
    <source>
        <dbReference type="ARBA" id="ARBA00023315"/>
    </source>
</evidence>
<dbReference type="Pfam" id="PF02801">
    <property type="entry name" value="Ketoacyl-synt_C"/>
    <property type="match status" value="1"/>
</dbReference>
<comment type="catalytic activity">
    <reaction evidence="12 14">
        <text>(9Z)-hexadecenoyl-[ACP] + malonyl-[ACP] + H(+) = 3-oxo-(11Z)-octadecenoyl-[ACP] + holo-[ACP] + CO2</text>
        <dbReference type="Rhea" id="RHEA:55040"/>
        <dbReference type="Rhea" id="RHEA-COMP:9623"/>
        <dbReference type="Rhea" id="RHEA-COMP:9685"/>
        <dbReference type="Rhea" id="RHEA-COMP:10800"/>
        <dbReference type="Rhea" id="RHEA-COMP:14074"/>
        <dbReference type="ChEBI" id="CHEBI:15378"/>
        <dbReference type="ChEBI" id="CHEBI:16526"/>
        <dbReference type="ChEBI" id="CHEBI:64479"/>
        <dbReference type="ChEBI" id="CHEBI:78449"/>
        <dbReference type="ChEBI" id="CHEBI:83989"/>
        <dbReference type="ChEBI" id="CHEBI:138538"/>
        <dbReference type="EC" id="2.3.1.179"/>
    </reaction>
</comment>
<accession>A0A077LXI6</accession>
<dbReference type="RefSeq" id="WP_048555365.1">
    <property type="nucleotide sequence ID" value="NZ_HF570958.1"/>
</dbReference>
<evidence type="ECO:0000256" key="4">
    <source>
        <dbReference type="ARBA" id="ARBA00014657"/>
    </source>
</evidence>
<dbReference type="PROSITE" id="PS52004">
    <property type="entry name" value="KS3_2"/>
    <property type="match status" value="1"/>
</dbReference>
<dbReference type="InterPro" id="IPR017568">
    <property type="entry name" value="3-oxoacyl-ACP_synth-2"/>
</dbReference>
<evidence type="ECO:0000256" key="7">
    <source>
        <dbReference type="ARBA" id="ARBA00022832"/>
    </source>
</evidence>
<dbReference type="GO" id="GO:0006633">
    <property type="term" value="P:fatty acid biosynthetic process"/>
    <property type="evidence" value="ECO:0007669"/>
    <property type="project" value="UniProtKB-UniRule"/>
</dbReference>
<evidence type="ECO:0000256" key="16">
    <source>
        <dbReference type="RuleBase" id="RU003694"/>
    </source>
</evidence>
<dbReference type="InterPro" id="IPR014031">
    <property type="entry name" value="Ketoacyl_synth_C"/>
</dbReference>
<comment type="similarity">
    <text evidence="2 14 16">Belongs to the thiolase-like superfamily. Beta-ketoacyl-ACP synthases family.</text>
</comment>
<comment type="catalytic activity">
    <reaction evidence="13 14">
        <text>a fatty acyl-[ACP] + malonyl-[ACP] + H(+) = a 3-oxoacyl-[ACP] + holo-[ACP] + CO2</text>
        <dbReference type="Rhea" id="RHEA:22836"/>
        <dbReference type="Rhea" id="RHEA-COMP:9623"/>
        <dbReference type="Rhea" id="RHEA-COMP:9685"/>
        <dbReference type="Rhea" id="RHEA-COMP:9916"/>
        <dbReference type="Rhea" id="RHEA-COMP:14125"/>
        <dbReference type="ChEBI" id="CHEBI:15378"/>
        <dbReference type="ChEBI" id="CHEBI:16526"/>
        <dbReference type="ChEBI" id="CHEBI:64479"/>
        <dbReference type="ChEBI" id="CHEBI:78449"/>
        <dbReference type="ChEBI" id="CHEBI:78776"/>
        <dbReference type="ChEBI" id="CHEBI:138651"/>
    </reaction>
</comment>
<keyword evidence="6 14" id="KW-0808">Transferase</keyword>
<evidence type="ECO:0000256" key="1">
    <source>
        <dbReference type="ARBA" id="ARBA00005194"/>
    </source>
</evidence>
<dbReference type="Gene3D" id="3.40.47.10">
    <property type="match status" value="2"/>
</dbReference>
<evidence type="ECO:0000259" key="17">
    <source>
        <dbReference type="PROSITE" id="PS52004"/>
    </source>
</evidence>
<dbReference type="FunFam" id="3.40.47.10:FF:000018">
    <property type="entry name" value="3-oxoacyl-[acyl-carrier-protein] synthase 2"/>
    <property type="match status" value="1"/>
</dbReference>
<feature type="domain" description="Ketosynthase family 3 (KS3)" evidence="17">
    <location>
        <begin position="4"/>
        <end position="413"/>
    </location>
</feature>
<dbReference type="AlphaFoldDB" id="A0A077LXI6"/>
<evidence type="ECO:0000256" key="9">
    <source>
        <dbReference type="ARBA" id="ARBA00023160"/>
    </source>
</evidence>
<evidence type="ECO:0000313" key="18">
    <source>
        <dbReference type="EMBL" id="CCH78406.1"/>
    </source>
</evidence>
<evidence type="ECO:0000256" key="2">
    <source>
        <dbReference type="ARBA" id="ARBA00008467"/>
    </source>
</evidence>
<gene>
    <name evidence="18" type="primary">fabF</name>
    <name evidence="18" type="ORF">BN12_2860005</name>
</gene>
<reference evidence="18 19" key="1">
    <citation type="journal article" date="2013" name="ISME J.">
        <title>A metabolic model for members of the genus Tetrasphaera involved in enhanced biological phosphorus removal.</title>
        <authorList>
            <person name="Kristiansen R."/>
            <person name="Nguyen H.T.T."/>
            <person name="Saunders A.M."/>
            <person name="Nielsen J.L."/>
            <person name="Wimmer R."/>
            <person name="Le V.Q."/>
            <person name="McIlroy S.J."/>
            <person name="Petrovski S."/>
            <person name="Seviour R.J."/>
            <person name="Calteau A."/>
            <person name="Nielsen K.L."/>
            <person name="Nielsen P.H."/>
        </authorList>
    </citation>
    <scope>NUCLEOTIDE SEQUENCE [LARGE SCALE GENOMIC DNA]</scope>
    <source>
        <strain evidence="18 19">T1-X7</strain>
    </source>
</reference>
<evidence type="ECO:0000256" key="5">
    <source>
        <dbReference type="ARBA" id="ARBA00022516"/>
    </source>
</evidence>
<evidence type="ECO:0000256" key="13">
    <source>
        <dbReference type="ARBA" id="ARBA00047659"/>
    </source>
</evidence>
<dbReference type="Proteomes" id="UP000035721">
    <property type="component" value="Unassembled WGS sequence"/>
</dbReference>
<comment type="caution">
    <text evidence="18">The sequence shown here is derived from an EMBL/GenBank/DDBJ whole genome shotgun (WGS) entry which is preliminary data.</text>
</comment>
<feature type="active site" description="For beta-ketoacyl synthase activity" evidence="15">
    <location>
        <position position="164"/>
    </location>
</feature>
<evidence type="ECO:0000256" key="8">
    <source>
        <dbReference type="ARBA" id="ARBA00023098"/>
    </source>
</evidence>
<comment type="pathway">
    <text evidence="1 14">Lipid metabolism; fatty acid biosynthesis.</text>
</comment>
<dbReference type="UniPathway" id="UPA00094"/>
<dbReference type="GO" id="GO:0004315">
    <property type="term" value="F:3-oxoacyl-[acyl-carrier-protein] synthase activity"/>
    <property type="evidence" value="ECO:0007669"/>
    <property type="project" value="UniProtKB-UniRule"/>
</dbReference>
<dbReference type="PIRSF" id="PIRSF000447">
    <property type="entry name" value="KAS_II"/>
    <property type="match status" value="1"/>
</dbReference>
<dbReference type="EMBL" id="CAJB01000208">
    <property type="protein sequence ID" value="CCH78406.1"/>
    <property type="molecule type" value="Genomic_DNA"/>
</dbReference>
<dbReference type="Pfam" id="PF00109">
    <property type="entry name" value="ketoacyl-synt"/>
    <property type="match status" value="1"/>
</dbReference>
<dbReference type="InterPro" id="IPR000794">
    <property type="entry name" value="Beta-ketoacyl_synthase"/>
</dbReference>
<evidence type="ECO:0000256" key="11">
    <source>
        <dbReference type="ARBA" id="ARBA00024006"/>
    </source>
</evidence>
<evidence type="ECO:0000256" key="3">
    <source>
        <dbReference type="ARBA" id="ARBA00012356"/>
    </source>
</evidence>
<dbReference type="NCBIfam" id="TIGR03150">
    <property type="entry name" value="fabF"/>
    <property type="match status" value="1"/>
</dbReference>
<dbReference type="EC" id="2.3.1.179" evidence="3 14"/>
<sequence length="414" mass="42977">MTTNRKVVVTGIGATTPIGGTATETWDALLDGASGARNLPQEWVDTYQLPVHFAATIEVAPDQVLSRPETRRLDPSGQYALVASREAWGDAGEPEVDPERLGVAIGTGIGGVWTLLNAWDTLKEKGPRRVMPLTVPMLMPNSASGNVSLIFGARAGAHTLVSACASGAESMGYAAAMIAEGKADVMITGGTEAAVHPLPMAGFAAMQALSTRNDDPTHASRPYDLARDGFVLGEGSAVIVLEEEEHAKARGARIYATFASTGTSADAHHIAAPEPEGAGASRAMVEAVERAGLTPADIVHINAHATSTPVGDIAESNAIRRAFGDATDSMAVSATKSMTGHLLGAAGALEALFSILAVHHRLAPATTNITDLDPEIHLDVVRDEHRKLPQGDIAVLNNSFGFGGHNVANVITSS</sequence>
<keyword evidence="5 14" id="KW-0444">Lipid biosynthesis</keyword>
<dbReference type="STRING" id="1194083.BN12_2860005"/>
<evidence type="ECO:0000256" key="15">
    <source>
        <dbReference type="PIRSR" id="PIRSR000447-1"/>
    </source>
</evidence>
<dbReference type="OrthoDB" id="9808669at2"/>
<name>A0A077LXI6_9MICO</name>
<dbReference type="CDD" id="cd00834">
    <property type="entry name" value="KAS_I_II"/>
    <property type="match status" value="1"/>
</dbReference>
<dbReference type="InterPro" id="IPR016039">
    <property type="entry name" value="Thiolase-like"/>
</dbReference>
<dbReference type="GO" id="GO:0005829">
    <property type="term" value="C:cytosol"/>
    <property type="evidence" value="ECO:0007669"/>
    <property type="project" value="TreeGrafter"/>
</dbReference>
<comment type="function">
    <text evidence="11 14">Involved in the type II fatty acid elongation cycle. Catalyzes the elongation of a wide range of acyl-ACP by the addition of two carbons from malonyl-ACP to an acyl acceptor. Can efficiently catalyze the conversion of palmitoleoyl-ACP (cis-hexadec-9-enoyl-ACP) to cis-vaccenoyl-ACP (cis-octadec-11-enoyl-ACP), an essential step in the thermal regulation of fatty acid composition.</text>
</comment>
<dbReference type="SUPFAM" id="SSF53901">
    <property type="entry name" value="Thiolase-like"/>
    <property type="match status" value="2"/>
</dbReference>